<dbReference type="EMBL" id="MU003497">
    <property type="protein sequence ID" value="KAF2474934.1"/>
    <property type="molecule type" value="Genomic_DNA"/>
</dbReference>
<comment type="caution">
    <text evidence="1">The sequence shown here is derived from an EMBL/GenBank/DDBJ whole genome shotgun (WGS) entry which is preliminary data.</text>
</comment>
<evidence type="ECO:0000313" key="2">
    <source>
        <dbReference type="Proteomes" id="UP000799755"/>
    </source>
</evidence>
<dbReference type="Proteomes" id="UP000799755">
    <property type="component" value="Unassembled WGS sequence"/>
</dbReference>
<proteinExistence type="predicted"/>
<keyword evidence="2" id="KW-1185">Reference proteome</keyword>
<organism evidence="1 2">
    <name type="scientific">Lindgomyces ingoldianus</name>
    <dbReference type="NCBI Taxonomy" id="673940"/>
    <lineage>
        <taxon>Eukaryota</taxon>
        <taxon>Fungi</taxon>
        <taxon>Dikarya</taxon>
        <taxon>Ascomycota</taxon>
        <taxon>Pezizomycotina</taxon>
        <taxon>Dothideomycetes</taxon>
        <taxon>Pleosporomycetidae</taxon>
        <taxon>Pleosporales</taxon>
        <taxon>Lindgomycetaceae</taxon>
        <taxon>Lindgomyces</taxon>
    </lineage>
</organism>
<accession>A0ACB6R6K9</accession>
<reference evidence="1" key="1">
    <citation type="journal article" date="2020" name="Stud. Mycol.">
        <title>101 Dothideomycetes genomes: a test case for predicting lifestyles and emergence of pathogens.</title>
        <authorList>
            <person name="Haridas S."/>
            <person name="Albert R."/>
            <person name="Binder M."/>
            <person name="Bloem J."/>
            <person name="Labutti K."/>
            <person name="Salamov A."/>
            <person name="Andreopoulos B."/>
            <person name="Baker S."/>
            <person name="Barry K."/>
            <person name="Bills G."/>
            <person name="Bluhm B."/>
            <person name="Cannon C."/>
            <person name="Castanera R."/>
            <person name="Culley D."/>
            <person name="Daum C."/>
            <person name="Ezra D."/>
            <person name="Gonzalez J."/>
            <person name="Henrissat B."/>
            <person name="Kuo A."/>
            <person name="Liang C."/>
            <person name="Lipzen A."/>
            <person name="Lutzoni F."/>
            <person name="Magnuson J."/>
            <person name="Mondo S."/>
            <person name="Nolan M."/>
            <person name="Ohm R."/>
            <person name="Pangilinan J."/>
            <person name="Park H.-J."/>
            <person name="Ramirez L."/>
            <person name="Alfaro M."/>
            <person name="Sun H."/>
            <person name="Tritt A."/>
            <person name="Yoshinaga Y."/>
            <person name="Zwiers L.-H."/>
            <person name="Turgeon B."/>
            <person name="Goodwin S."/>
            <person name="Spatafora J."/>
            <person name="Crous P."/>
            <person name="Grigoriev I."/>
        </authorList>
    </citation>
    <scope>NUCLEOTIDE SEQUENCE</scope>
    <source>
        <strain evidence="1">ATCC 200398</strain>
    </source>
</reference>
<gene>
    <name evidence="1" type="ORF">BDR25DRAFT_214325</name>
</gene>
<evidence type="ECO:0000313" key="1">
    <source>
        <dbReference type="EMBL" id="KAF2474934.1"/>
    </source>
</evidence>
<protein>
    <submittedName>
        <fullName evidence="1">Uncharacterized protein</fullName>
    </submittedName>
</protein>
<name>A0ACB6R6K9_9PLEO</name>
<sequence length="252" mass="28563">MPPPPRTFVRRHSHSRAPTHNGSASPTSSVNSDHFTSILEEQTNAPSPMSRACLESDLGSAKSIITRLRLDRNHWCTLAKQQEKNLDNAGRLERVDQEIANPTALNEDLEERADFAVITEKSLLAKYRDVVTKHDKLVNDVNEADRTILQLKKSDRAKEKVHQRNLHLKSLIGRKTNKEELLLEALSAAVERVAELEAAGEKLIDTLEEERVRSSGGSGRSEGEEIRFRGILDDDEWEEKREIWNDLLDEES</sequence>